<dbReference type="AlphaFoldDB" id="F4Q810"/>
<organism evidence="1 2">
    <name type="scientific">Cavenderia fasciculata</name>
    <name type="common">Slime mold</name>
    <name type="synonym">Dictyostelium fasciculatum</name>
    <dbReference type="NCBI Taxonomy" id="261658"/>
    <lineage>
        <taxon>Eukaryota</taxon>
        <taxon>Amoebozoa</taxon>
        <taxon>Evosea</taxon>
        <taxon>Eumycetozoa</taxon>
        <taxon>Dictyostelia</taxon>
        <taxon>Acytosteliales</taxon>
        <taxon>Cavenderiaceae</taxon>
        <taxon>Cavenderia</taxon>
    </lineage>
</organism>
<protein>
    <submittedName>
        <fullName evidence="1">Uncharacterized protein</fullName>
    </submittedName>
</protein>
<dbReference type="EMBL" id="GL883025">
    <property type="protein sequence ID" value="EGG15910.1"/>
    <property type="molecule type" value="Genomic_DNA"/>
</dbReference>
<proteinExistence type="predicted"/>
<dbReference type="Proteomes" id="UP000007797">
    <property type="component" value="Unassembled WGS sequence"/>
</dbReference>
<reference evidence="2" key="1">
    <citation type="journal article" date="2011" name="Genome Res.">
        <title>Phylogeny-wide analysis of social amoeba genomes highlights ancient origins for complex intercellular communication.</title>
        <authorList>
            <person name="Heidel A.J."/>
            <person name="Lawal H.M."/>
            <person name="Felder M."/>
            <person name="Schilde C."/>
            <person name="Helps N.R."/>
            <person name="Tunggal B."/>
            <person name="Rivero F."/>
            <person name="John U."/>
            <person name="Schleicher M."/>
            <person name="Eichinger L."/>
            <person name="Platzer M."/>
            <person name="Noegel A.A."/>
            <person name="Schaap P."/>
            <person name="Gloeckner G."/>
        </authorList>
    </citation>
    <scope>NUCLEOTIDE SEQUENCE [LARGE SCALE GENOMIC DNA]</scope>
    <source>
        <strain evidence="2">SH3</strain>
    </source>
</reference>
<keyword evidence="2" id="KW-1185">Reference proteome</keyword>
<dbReference type="KEGG" id="dfa:DFA_09579"/>
<name>F4Q810_CACFS</name>
<evidence type="ECO:0000313" key="1">
    <source>
        <dbReference type="EMBL" id="EGG15910.1"/>
    </source>
</evidence>
<accession>F4Q810</accession>
<sequence length="27" mass="3241">MGQSTMKLNEIWSVHHHHVEELNLVDR</sequence>
<gene>
    <name evidence="1" type="ORF">DFA_09579</name>
</gene>
<evidence type="ECO:0000313" key="2">
    <source>
        <dbReference type="Proteomes" id="UP000007797"/>
    </source>
</evidence>